<evidence type="ECO:0000313" key="10">
    <source>
        <dbReference type="Proteomes" id="UP000694398"/>
    </source>
</evidence>
<evidence type="ECO:0000256" key="1">
    <source>
        <dbReference type="ARBA" id="ARBA00022729"/>
    </source>
</evidence>
<proteinExistence type="predicted"/>
<protein>
    <submittedName>
        <fullName evidence="9">Leukocyte immunoglobulin-like receptor subfamily B member 3</fullName>
    </submittedName>
</protein>
<sequence>MSAGFALLLGLVSALEQRIWAHSDSSSQPCIWAVPGAVIPQDGSVSIFCRAPPGVTTVRLHHEAPGGQWYDREPEGTQETVHFSLLDVKYFDAGIYSCEYFKGGDWSRCNESLELVVTGAYQDKPSLAAHPAAQVASGGTVTLRCQPLYSYDTYVLCRGGGASFPQDCSHQHHSSFLIAPVSLDQAGTYTCYGSHNHSPQQWSLPSDPLQLSVTRPAVPIVISASAAAAAFLLLVLLLLLLLLCLRRRRAKRRAACDGTKGHMRHSSSSPPVQVQGEDTGDGLQDAEPEADRQRDTQVPAAAAEDPQEVTYAQLHPTRLRAGVDPLPPRDPEPPSTQPCVYATLTLS</sequence>
<dbReference type="SUPFAM" id="SSF48726">
    <property type="entry name" value="Immunoglobulin"/>
    <property type="match status" value="2"/>
</dbReference>
<evidence type="ECO:0000256" key="3">
    <source>
        <dbReference type="ARBA" id="ARBA00023319"/>
    </source>
</evidence>
<dbReference type="GO" id="GO:0002764">
    <property type="term" value="P:immune response-regulating signaling pathway"/>
    <property type="evidence" value="ECO:0007669"/>
    <property type="project" value="TreeGrafter"/>
</dbReference>
<feature type="compositionally biased region" description="Acidic residues" evidence="4">
    <location>
        <begin position="278"/>
        <end position="288"/>
    </location>
</feature>
<evidence type="ECO:0000313" key="9">
    <source>
        <dbReference type="Ensembl" id="ENSCLAP00000001595.1"/>
    </source>
</evidence>
<dbReference type="InterPro" id="IPR003599">
    <property type="entry name" value="Ig_sub"/>
</dbReference>
<feature type="transmembrane region" description="Helical" evidence="5">
    <location>
        <begin position="220"/>
        <end position="245"/>
    </location>
</feature>
<name>A0A8C2UKM5_CHILA</name>
<feature type="domain" description="Immunoglobulin" evidence="8">
    <location>
        <begin position="130"/>
        <end position="214"/>
    </location>
</feature>
<dbReference type="InterPro" id="IPR013783">
    <property type="entry name" value="Ig-like_fold"/>
</dbReference>
<dbReference type="Proteomes" id="UP000694398">
    <property type="component" value="Unassembled WGS sequence"/>
</dbReference>
<dbReference type="GO" id="GO:0005886">
    <property type="term" value="C:plasma membrane"/>
    <property type="evidence" value="ECO:0007669"/>
    <property type="project" value="TreeGrafter"/>
</dbReference>
<dbReference type="Gene3D" id="2.60.40.10">
    <property type="entry name" value="Immunoglobulins"/>
    <property type="match status" value="2"/>
</dbReference>
<feature type="signal peptide" evidence="6">
    <location>
        <begin position="1"/>
        <end position="21"/>
    </location>
</feature>
<keyword evidence="5" id="KW-0472">Membrane</keyword>
<dbReference type="Ensembl" id="ENSCLAT00000001638.1">
    <property type="protein sequence ID" value="ENSCLAP00000001595.1"/>
    <property type="gene ID" value="ENSCLAG00000001196.1"/>
</dbReference>
<evidence type="ECO:0000256" key="2">
    <source>
        <dbReference type="ARBA" id="ARBA00023157"/>
    </source>
</evidence>
<dbReference type="InterPro" id="IPR050412">
    <property type="entry name" value="Ig-like_Receptors_ImmuneReg"/>
</dbReference>
<reference evidence="9" key="1">
    <citation type="submission" date="2025-08" db="UniProtKB">
        <authorList>
            <consortium name="Ensembl"/>
        </authorList>
    </citation>
    <scope>IDENTIFICATION</scope>
</reference>
<dbReference type="InterPro" id="IPR013151">
    <property type="entry name" value="Immunoglobulin_dom"/>
</dbReference>
<feature type="domain" description="Immunoglobulin" evidence="8">
    <location>
        <begin position="34"/>
        <end position="118"/>
    </location>
</feature>
<keyword evidence="5" id="KW-0812">Transmembrane</keyword>
<dbReference type="InterPro" id="IPR003598">
    <property type="entry name" value="Ig_sub2"/>
</dbReference>
<dbReference type="SMART" id="SM00408">
    <property type="entry name" value="IGc2"/>
    <property type="match status" value="2"/>
</dbReference>
<dbReference type="SMART" id="SM00409">
    <property type="entry name" value="IG"/>
    <property type="match status" value="2"/>
</dbReference>
<evidence type="ECO:0000259" key="8">
    <source>
        <dbReference type="SMART" id="SM00409"/>
    </source>
</evidence>
<keyword evidence="3" id="KW-0393">Immunoglobulin domain</keyword>
<evidence type="ECO:0000256" key="4">
    <source>
        <dbReference type="SAM" id="MobiDB-lite"/>
    </source>
</evidence>
<dbReference type="GeneTree" id="ENSGT01100000263478"/>
<dbReference type="InterPro" id="IPR036179">
    <property type="entry name" value="Ig-like_dom_sf"/>
</dbReference>
<feature type="domain" description="Immunoglobulin subtype 2" evidence="7">
    <location>
        <begin position="40"/>
        <end position="105"/>
    </location>
</feature>
<evidence type="ECO:0000256" key="6">
    <source>
        <dbReference type="SAM" id="SignalP"/>
    </source>
</evidence>
<keyword evidence="10" id="KW-1185">Reference proteome</keyword>
<dbReference type="Pfam" id="PF00047">
    <property type="entry name" value="ig"/>
    <property type="match status" value="1"/>
</dbReference>
<keyword evidence="1 6" id="KW-0732">Signal</keyword>
<dbReference type="AlphaFoldDB" id="A0A8C2UKM5"/>
<evidence type="ECO:0000256" key="5">
    <source>
        <dbReference type="SAM" id="Phobius"/>
    </source>
</evidence>
<feature type="domain" description="Immunoglobulin subtype 2" evidence="7">
    <location>
        <begin position="136"/>
        <end position="198"/>
    </location>
</feature>
<gene>
    <name evidence="9" type="primary">LOC102007948</name>
</gene>
<dbReference type="PANTHER" id="PTHR11738">
    <property type="entry name" value="MHC CLASS I NK CELL RECEPTOR"/>
    <property type="match status" value="1"/>
</dbReference>
<accession>A0A8C2UKM5</accession>
<dbReference type="PANTHER" id="PTHR11738:SF193">
    <property type="entry name" value="IMMUNOGLOBULIN SUBTYPE DOMAIN-CONTAINING PROTEIN"/>
    <property type="match status" value="1"/>
</dbReference>
<reference evidence="9" key="2">
    <citation type="submission" date="2025-09" db="UniProtKB">
        <authorList>
            <consortium name="Ensembl"/>
        </authorList>
    </citation>
    <scope>IDENTIFICATION</scope>
</reference>
<feature type="chain" id="PRO_5034254003" evidence="6">
    <location>
        <begin position="22"/>
        <end position="347"/>
    </location>
</feature>
<feature type="region of interest" description="Disordered" evidence="4">
    <location>
        <begin position="255"/>
        <end position="347"/>
    </location>
</feature>
<organism evidence="9 10">
    <name type="scientific">Chinchilla lanigera</name>
    <name type="common">Long-tailed chinchilla</name>
    <name type="synonym">Chinchilla villidera</name>
    <dbReference type="NCBI Taxonomy" id="34839"/>
    <lineage>
        <taxon>Eukaryota</taxon>
        <taxon>Metazoa</taxon>
        <taxon>Chordata</taxon>
        <taxon>Craniata</taxon>
        <taxon>Vertebrata</taxon>
        <taxon>Euteleostomi</taxon>
        <taxon>Mammalia</taxon>
        <taxon>Eutheria</taxon>
        <taxon>Euarchontoglires</taxon>
        <taxon>Glires</taxon>
        <taxon>Rodentia</taxon>
        <taxon>Hystricomorpha</taxon>
        <taxon>Chinchillidae</taxon>
        <taxon>Chinchilla</taxon>
    </lineage>
</organism>
<evidence type="ECO:0000259" key="7">
    <source>
        <dbReference type="SMART" id="SM00408"/>
    </source>
</evidence>
<keyword evidence="2" id="KW-1015">Disulfide bond</keyword>
<dbReference type="FunFam" id="2.60.40.10:FF:000049">
    <property type="entry name" value="Leukocyte immunoglobulin-like receptor subfamily B member 1"/>
    <property type="match status" value="2"/>
</dbReference>
<keyword evidence="5" id="KW-1133">Transmembrane helix</keyword>